<dbReference type="Pfam" id="PF01966">
    <property type="entry name" value="HD"/>
    <property type="match status" value="1"/>
</dbReference>
<dbReference type="SMART" id="SM00471">
    <property type="entry name" value="HDc"/>
    <property type="match status" value="1"/>
</dbReference>
<dbReference type="PANTHER" id="PTHR36442:SF1">
    <property type="entry name" value="CYCLIC-DI-AMP PHOSPHODIESTERASE PGPH"/>
    <property type="match status" value="1"/>
</dbReference>
<evidence type="ECO:0000256" key="1">
    <source>
        <dbReference type="SAM" id="MobiDB-lite"/>
    </source>
</evidence>
<feature type="transmembrane region" description="Helical" evidence="2">
    <location>
        <begin position="493"/>
        <end position="514"/>
    </location>
</feature>
<reference evidence="5" key="1">
    <citation type="submission" date="2017-11" db="EMBL/GenBank/DDBJ databases">
        <authorList>
            <person name="Watanabe M."/>
            <person name="Kojima H."/>
        </authorList>
    </citation>
    <scope>NUCLEOTIDE SEQUENCE [LARGE SCALE GENOMIC DNA]</scope>
    <source>
        <strain evidence="5">Tokyo 01</strain>
    </source>
</reference>
<dbReference type="InterPro" id="IPR003607">
    <property type="entry name" value="HD/PDEase_dom"/>
</dbReference>
<feature type="transmembrane region" description="Helical" evidence="2">
    <location>
        <begin position="462"/>
        <end position="481"/>
    </location>
</feature>
<dbReference type="OrthoDB" id="9806952at2"/>
<evidence type="ECO:0000256" key="2">
    <source>
        <dbReference type="SAM" id="Phobius"/>
    </source>
</evidence>
<feature type="transmembrane region" description="Helical" evidence="2">
    <location>
        <begin position="387"/>
        <end position="411"/>
    </location>
</feature>
<feature type="region of interest" description="Disordered" evidence="1">
    <location>
        <begin position="752"/>
        <end position="798"/>
    </location>
</feature>
<feature type="domain" description="HD/PDEase" evidence="3">
    <location>
        <begin position="543"/>
        <end position="700"/>
    </location>
</feature>
<name>A0A401G3D1_9BACT</name>
<organism evidence="4 5">
    <name type="scientific">Desulfonema ishimotonii</name>
    <dbReference type="NCBI Taxonomy" id="45657"/>
    <lineage>
        <taxon>Bacteria</taxon>
        <taxon>Pseudomonadati</taxon>
        <taxon>Thermodesulfobacteriota</taxon>
        <taxon>Desulfobacteria</taxon>
        <taxon>Desulfobacterales</taxon>
        <taxon>Desulfococcaceae</taxon>
        <taxon>Desulfonema</taxon>
    </lineage>
</organism>
<reference evidence="5" key="2">
    <citation type="submission" date="2019-01" db="EMBL/GenBank/DDBJ databases">
        <title>Genome sequence of Desulfonema ishimotonii strain Tokyo 01.</title>
        <authorList>
            <person name="Fukui M."/>
        </authorList>
    </citation>
    <scope>NUCLEOTIDE SEQUENCE [LARGE SCALE GENOMIC DNA]</scope>
    <source>
        <strain evidence="5">Tokyo 01</strain>
    </source>
</reference>
<dbReference type="Gene3D" id="1.10.3210.10">
    <property type="entry name" value="Hypothetical protein af1432"/>
    <property type="match status" value="1"/>
</dbReference>
<protein>
    <submittedName>
        <fullName evidence="4">HDIG domain-containing protein</fullName>
    </submittedName>
</protein>
<dbReference type="AlphaFoldDB" id="A0A401G3D1"/>
<dbReference type="InterPro" id="IPR011624">
    <property type="entry name" value="Metal-dep_PHydrolase_7TM_extra"/>
</dbReference>
<keyword evidence="2" id="KW-0812">Transmembrane</keyword>
<sequence>MNIVKKKTALVQFLRTASLIRWALLFLVMLVFLIILTPNLLVTEYAYRLGDVAEKNVKAPVSFFVEDSDATAKKQQQAGREILTVYDYDAALPARVGDNVHSAFESLRAELAATPVPAPSESDATTGDADTAAHDRVWQLKAHFEKKMGISVSSGAYKILEKEAFSREIETLILRIIREILDNGVVANKEGLLREADRGISLKTVGADEEQVVRNLKKFYGLDQAKTMVRIVAQPLVRDFNYTVINLIVDLAQRLLQPNITPNRSETEARRKKVMAAIKPVLYQIKAGEMLLREGERVTDLQVLKLKTLRKQTRNEKRYARSLGAMLLIFCLLMTTWFLHIRRRGQRVFRTNRDVLFMAVLLILFFFVPSISQVLSESLGRHLPFRLSDFATVFGIPLSAGTMTVCLFMGFEVAVTFSLILAACTTVILQSGFEVFIFFFLSGIMGGYWMQSCRERKVFIKAGLKIGGLNIFFSTAVAVYMGDFGGFTLISHWAFALMGGIGAGIITAGIVPLLEMTFHYTTDITLLELANLERPILRKLMIEAPGTYHHSVVVGSMVEAAAAEICANPLLAKVCGYYHDIGKVKKPIYFIENQQNGRNRHDRLAPSMSSLILISHVKEGVEIARQHRLGQEITDAIRQHHGTSTIRYFFEKARQQKGANAVRIENYQYPGPKPQTREIALIMLADVVEAASRTLDNPTPSRIRGLVERLIDKIFSDGQLDNCELTLKDLRKIKESYIKILNGIHHHRIEYPDQNAVKTGKEKDGSTDRQQTGVPNPAGGKDSEDSPDHLKRTGMPRR</sequence>
<dbReference type="InterPro" id="IPR006674">
    <property type="entry name" value="HD_domain"/>
</dbReference>
<dbReference type="RefSeq" id="WP_124330758.1">
    <property type="nucleotide sequence ID" value="NZ_BEXT01000001.1"/>
</dbReference>
<dbReference type="InterPro" id="IPR006675">
    <property type="entry name" value="HDIG_dom"/>
</dbReference>
<feature type="transmembrane region" description="Helical" evidence="2">
    <location>
        <begin position="355"/>
        <end position="375"/>
    </location>
</feature>
<evidence type="ECO:0000259" key="3">
    <source>
        <dbReference type="SMART" id="SM00471"/>
    </source>
</evidence>
<gene>
    <name evidence="4" type="ORF">DENIS_4714</name>
</gene>
<dbReference type="PANTHER" id="PTHR36442">
    <property type="entry name" value="CYCLIC-DI-AMP PHOSPHODIESTERASE PGPH"/>
    <property type="match status" value="1"/>
</dbReference>
<dbReference type="Pfam" id="PF07697">
    <property type="entry name" value="7TMR-HDED"/>
    <property type="match status" value="1"/>
</dbReference>
<dbReference type="SUPFAM" id="SSF109604">
    <property type="entry name" value="HD-domain/PDEase-like"/>
    <property type="match status" value="1"/>
</dbReference>
<comment type="caution">
    <text evidence="4">The sequence shown here is derived from an EMBL/GenBank/DDBJ whole genome shotgun (WGS) entry which is preliminary data.</text>
</comment>
<dbReference type="Proteomes" id="UP000288096">
    <property type="component" value="Unassembled WGS sequence"/>
</dbReference>
<dbReference type="InterPro" id="IPR011621">
    <property type="entry name" value="Metal-dep_PHydrolase_7TM_intra"/>
</dbReference>
<accession>A0A401G3D1</accession>
<proteinExistence type="predicted"/>
<keyword evidence="2" id="KW-0472">Membrane</keyword>
<evidence type="ECO:0000313" key="4">
    <source>
        <dbReference type="EMBL" id="GBC63716.1"/>
    </source>
</evidence>
<feature type="transmembrane region" description="Helical" evidence="2">
    <location>
        <begin position="417"/>
        <end position="441"/>
    </location>
</feature>
<feature type="transmembrane region" description="Helical" evidence="2">
    <location>
        <begin position="20"/>
        <end position="42"/>
    </location>
</feature>
<dbReference type="InterPro" id="IPR052722">
    <property type="entry name" value="PgpH_phosphodiesterase"/>
</dbReference>
<evidence type="ECO:0000313" key="5">
    <source>
        <dbReference type="Proteomes" id="UP000288096"/>
    </source>
</evidence>
<feature type="transmembrane region" description="Helical" evidence="2">
    <location>
        <begin position="319"/>
        <end position="340"/>
    </location>
</feature>
<dbReference type="EMBL" id="BEXT01000001">
    <property type="protein sequence ID" value="GBC63716.1"/>
    <property type="molecule type" value="Genomic_DNA"/>
</dbReference>
<dbReference type="NCBIfam" id="TIGR00277">
    <property type="entry name" value="HDIG"/>
    <property type="match status" value="1"/>
</dbReference>
<keyword evidence="2" id="KW-1133">Transmembrane helix</keyword>
<keyword evidence="5" id="KW-1185">Reference proteome</keyword>
<dbReference type="Pfam" id="PF07698">
    <property type="entry name" value="7TM-7TMR_HD"/>
    <property type="match status" value="1"/>
</dbReference>
<feature type="compositionally biased region" description="Basic and acidic residues" evidence="1">
    <location>
        <begin position="781"/>
        <end position="791"/>
    </location>
</feature>
<dbReference type="CDD" id="cd00077">
    <property type="entry name" value="HDc"/>
    <property type="match status" value="1"/>
</dbReference>